<name>A0A151GM61_DRECN</name>
<dbReference type="FunCoup" id="A0A151GM61">
    <property type="interactions" value="1083"/>
</dbReference>
<dbReference type="Pfam" id="PF01846">
    <property type="entry name" value="FF"/>
    <property type="match status" value="3"/>
</dbReference>
<feature type="domain" description="FF" evidence="9">
    <location>
        <begin position="469"/>
        <end position="530"/>
    </location>
</feature>
<feature type="region of interest" description="Disordered" evidence="7">
    <location>
        <begin position="664"/>
        <end position="877"/>
    </location>
</feature>
<feature type="compositionally biased region" description="Basic and acidic residues" evidence="7">
    <location>
        <begin position="755"/>
        <end position="808"/>
    </location>
</feature>
<dbReference type="SUPFAM" id="SSF81698">
    <property type="entry name" value="FF domain"/>
    <property type="match status" value="5"/>
</dbReference>
<dbReference type="InParanoid" id="A0A151GM61"/>
<dbReference type="Pfam" id="PF00397">
    <property type="entry name" value="WW"/>
    <property type="match status" value="2"/>
</dbReference>
<dbReference type="STRING" id="98403.A0A151GM61"/>
<evidence type="ECO:0000259" key="9">
    <source>
        <dbReference type="PROSITE" id="PS51676"/>
    </source>
</evidence>
<keyword evidence="2" id="KW-0507">mRNA processing</keyword>
<dbReference type="PROSITE" id="PS51676">
    <property type="entry name" value="FF"/>
    <property type="match status" value="2"/>
</dbReference>
<dbReference type="EMBL" id="LAYC01000002">
    <property type="protein sequence ID" value="KYK58190.1"/>
    <property type="molecule type" value="Genomic_DNA"/>
</dbReference>
<evidence type="ECO:0000313" key="11">
    <source>
        <dbReference type="Proteomes" id="UP000076580"/>
    </source>
</evidence>
<dbReference type="Proteomes" id="UP000076580">
    <property type="component" value="Chromosome 02"/>
</dbReference>
<dbReference type="GO" id="GO:0045292">
    <property type="term" value="P:mRNA cis splicing, via spliceosome"/>
    <property type="evidence" value="ECO:0007669"/>
    <property type="project" value="InterPro"/>
</dbReference>
<dbReference type="GO" id="GO:0071004">
    <property type="term" value="C:U2-type prespliceosome"/>
    <property type="evidence" value="ECO:0007669"/>
    <property type="project" value="TreeGrafter"/>
</dbReference>
<keyword evidence="6" id="KW-0175">Coiled coil</keyword>
<keyword evidence="3" id="KW-0677">Repeat</keyword>
<evidence type="ECO:0000259" key="8">
    <source>
        <dbReference type="PROSITE" id="PS50020"/>
    </source>
</evidence>
<accession>A0A151GM61</accession>
<dbReference type="PANTHER" id="PTHR11864:SF0">
    <property type="entry name" value="PRP40 PRE-MRNA PROCESSING FACTOR 40 HOMOLOG A (YEAST)"/>
    <property type="match status" value="1"/>
</dbReference>
<feature type="domain" description="WW" evidence="8">
    <location>
        <begin position="149"/>
        <end position="182"/>
    </location>
</feature>
<feature type="compositionally biased region" description="Basic and acidic residues" evidence="7">
    <location>
        <begin position="222"/>
        <end position="236"/>
    </location>
</feature>
<evidence type="ECO:0000256" key="4">
    <source>
        <dbReference type="ARBA" id="ARBA00023187"/>
    </source>
</evidence>
<dbReference type="RefSeq" id="XP_040657542.1">
    <property type="nucleotide sequence ID" value="XM_040802509.1"/>
</dbReference>
<dbReference type="PANTHER" id="PTHR11864">
    <property type="entry name" value="PRE-MRNA-PROCESSING PROTEIN PRP40"/>
    <property type="match status" value="1"/>
</dbReference>
<dbReference type="PROSITE" id="PS01159">
    <property type="entry name" value="WW_DOMAIN_1"/>
    <property type="match status" value="2"/>
</dbReference>
<evidence type="ECO:0000313" key="10">
    <source>
        <dbReference type="EMBL" id="KYK58190.1"/>
    </source>
</evidence>
<comment type="caution">
    <text evidence="10">The sequence shown here is derived from an EMBL/GenBank/DDBJ whole genome shotgun (WGS) entry which is preliminary data.</text>
</comment>
<dbReference type="SMART" id="SM00456">
    <property type="entry name" value="WW"/>
    <property type="match status" value="2"/>
</dbReference>
<proteinExistence type="predicted"/>
<dbReference type="FunFam" id="1.10.10.440:FF:000013">
    <property type="entry name" value="pre-mRNA-processing protein 40A isoform X1"/>
    <property type="match status" value="1"/>
</dbReference>
<sequence>MYRGYAHVLRACKYGVLQVLKDCYGRQVTKYTYSQLLFRSLVTQSIFFSSSTSPSHHLPHLPTSLRFHSLLQAATPPAWRTALFPQGSDEKILGRDAMNGFTAPFGGAPPASPWQEHHTPDGRAYFYNSATKVTQWTKPEEMMTPTERALADQPWKEYTAEGGKKYWYNTETKQSSWEMPDAYRNALGSQESRGSFAAPPSYGQGQNQSQSQPHGQSHHRQGYRDRGAREPRDSLPDSRQLARAFVPATDSGPEYATKAEAAAAFTKALKRSGVQPDWTWEQALVAIAKDPLFRALKSPAARKVAFAKFCEDAIAQEQERAKDRLAKLRADFETMLKRHPDITHSSRWKSARPMIEGETIFRSTDDENERHQLFYEYVAQLKEAHIARQKTERAAALDGLTELLSKLGITAYTRWSEGQEMVSAATHGHAKYQALTMFDTLTRFQDHIKSLERDLNEKKQMDKKSKYRRDRQHRDAFKALLADYRRDGRIKAGTTWKSICRSFENDDRYRNMLGQAGSTPLELFWDVLAEEERALRGPRNDVLDVLEDKKFAIAANTTLDEFMSVMKDDRRTARIDPSTLQLIFERLREKRAAKREDERHSERRQQRHAVDALRLFMKRLDPPIMLGDTYEQALPRLAKSSEFRAVASDEAARHAFDRHMHRLREKADDGHEHRAHRRNSHASERDLPRRTRDRSRGERSHRQRRSSRRSRSPELDPYEADRRRAVAERERNHRKSTMAESVLSSDRGRLSPPPRPDRDYERHGHSRRSEEGHHARDRREREDERERPYRRSVDTRSIDELNYGDERPAGSTSSRRRRPDDEGHSRRDSRDSKRLKTEKAQEPAPQRDVPQRNKTTLAAPKATQDARSGSEEGEIEE</sequence>
<dbReference type="GeneID" id="63717846"/>
<feature type="compositionally biased region" description="Basic residues" evidence="7">
    <location>
        <begin position="701"/>
        <end position="710"/>
    </location>
</feature>
<protein>
    <submittedName>
        <fullName evidence="10">Pre-mRNA-processing protein prp40</fullName>
    </submittedName>
</protein>
<keyword evidence="5" id="KW-0539">Nucleus</keyword>
<dbReference type="Pfam" id="PF25432">
    <property type="entry name" value="FF_PRPF40A"/>
    <property type="match status" value="1"/>
</dbReference>
<keyword evidence="11" id="KW-1185">Reference proteome</keyword>
<dbReference type="Gene3D" id="2.20.70.10">
    <property type="match status" value="2"/>
</dbReference>
<dbReference type="GO" id="GO:0003723">
    <property type="term" value="F:RNA binding"/>
    <property type="evidence" value="ECO:0007669"/>
    <property type="project" value="TreeGrafter"/>
</dbReference>
<evidence type="ECO:0000256" key="7">
    <source>
        <dbReference type="SAM" id="MobiDB-lite"/>
    </source>
</evidence>
<dbReference type="AlphaFoldDB" id="A0A151GM61"/>
<dbReference type="Gene3D" id="1.10.10.440">
    <property type="entry name" value="FF domain"/>
    <property type="match status" value="4"/>
</dbReference>
<dbReference type="InterPro" id="IPR001202">
    <property type="entry name" value="WW_dom"/>
</dbReference>
<gene>
    <name evidence="10" type="ORF">DCS_05203</name>
</gene>
<feature type="compositionally biased region" description="Low complexity" evidence="7">
    <location>
        <begin position="199"/>
        <end position="215"/>
    </location>
</feature>
<keyword evidence="4" id="KW-0508">mRNA splicing</keyword>
<dbReference type="SMART" id="SM00441">
    <property type="entry name" value="FF"/>
    <property type="match status" value="4"/>
</dbReference>
<feature type="compositionally biased region" description="Basic and acidic residues" evidence="7">
    <location>
        <begin position="818"/>
        <end position="841"/>
    </location>
</feature>
<feature type="compositionally biased region" description="Basic and acidic residues" evidence="7">
    <location>
        <begin position="681"/>
        <end position="700"/>
    </location>
</feature>
<dbReference type="InterPro" id="IPR036020">
    <property type="entry name" value="WW_dom_sf"/>
</dbReference>
<dbReference type="InterPro" id="IPR036517">
    <property type="entry name" value="FF_domain_sf"/>
</dbReference>
<reference evidence="10 11" key="1">
    <citation type="journal article" date="2016" name="Sci. Rep.">
        <title>Insights into Adaptations to a Near-Obligate Nematode Endoparasitic Lifestyle from the Finished Genome of Drechmeria coniospora.</title>
        <authorList>
            <person name="Zhang L."/>
            <person name="Zhou Z."/>
            <person name="Guo Q."/>
            <person name="Fokkens L."/>
            <person name="Miskei M."/>
            <person name="Pocsi I."/>
            <person name="Zhang W."/>
            <person name="Chen M."/>
            <person name="Wang L."/>
            <person name="Sun Y."/>
            <person name="Donzelli B.G."/>
            <person name="Gibson D.M."/>
            <person name="Nelson D.R."/>
            <person name="Luo J.G."/>
            <person name="Rep M."/>
            <person name="Liu H."/>
            <person name="Yang S."/>
            <person name="Wang J."/>
            <person name="Krasnoff S.B."/>
            <person name="Xu Y."/>
            <person name="Molnar I."/>
            <person name="Lin M."/>
        </authorList>
    </citation>
    <scope>NUCLEOTIDE SEQUENCE [LARGE SCALE GENOMIC DNA]</scope>
    <source>
        <strain evidence="10 11">ARSEF 6962</strain>
    </source>
</reference>
<evidence type="ECO:0000256" key="1">
    <source>
        <dbReference type="ARBA" id="ARBA00004123"/>
    </source>
</evidence>
<feature type="region of interest" description="Disordered" evidence="7">
    <location>
        <begin position="189"/>
        <end position="239"/>
    </location>
</feature>
<dbReference type="InterPro" id="IPR002713">
    <property type="entry name" value="FF_domain"/>
</dbReference>
<dbReference type="GO" id="GO:0005685">
    <property type="term" value="C:U1 snRNP"/>
    <property type="evidence" value="ECO:0007669"/>
    <property type="project" value="TreeGrafter"/>
</dbReference>
<feature type="coiled-coil region" evidence="6">
    <location>
        <begin position="311"/>
        <end position="338"/>
    </location>
</feature>
<evidence type="ECO:0000256" key="3">
    <source>
        <dbReference type="ARBA" id="ARBA00022737"/>
    </source>
</evidence>
<feature type="domain" description="WW" evidence="8">
    <location>
        <begin position="108"/>
        <end position="141"/>
    </location>
</feature>
<evidence type="ECO:0000256" key="6">
    <source>
        <dbReference type="SAM" id="Coils"/>
    </source>
</evidence>
<feature type="compositionally biased region" description="Basic and acidic residues" evidence="7">
    <location>
        <begin position="711"/>
        <end position="731"/>
    </location>
</feature>
<dbReference type="SUPFAM" id="SSF51045">
    <property type="entry name" value="WW domain"/>
    <property type="match status" value="2"/>
</dbReference>
<dbReference type="PROSITE" id="PS50020">
    <property type="entry name" value="WW_DOMAIN_2"/>
    <property type="match status" value="2"/>
</dbReference>
<dbReference type="CDD" id="cd00201">
    <property type="entry name" value="WW"/>
    <property type="match status" value="2"/>
</dbReference>
<feature type="domain" description="FF" evidence="9">
    <location>
        <begin position="324"/>
        <end position="380"/>
    </location>
</feature>
<comment type="subcellular location">
    <subcellularLocation>
        <location evidence="1">Nucleus</location>
    </subcellularLocation>
</comment>
<evidence type="ECO:0000256" key="5">
    <source>
        <dbReference type="ARBA" id="ARBA00023242"/>
    </source>
</evidence>
<organism evidence="10 11">
    <name type="scientific">Drechmeria coniospora</name>
    <name type="common">Nematophagous fungus</name>
    <name type="synonym">Meria coniospora</name>
    <dbReference type="NCBI Taxonomy" id="98403"/>
    <lineage>
        <taxon>Eukaryota</taxon>
        <taxon>Fungi</taxon>
        <taxon>Dikarya</taxon>
        <taxon>Ascomycota</taxon>
        <taxon>Pezizomycotina</taxon>
        <taxon>Sordariomycetes</taxon>
        <taxon>Hypocreomycetidae</taxon>
        <taxon>Hypocreales</taxon>
        <taxon>Ophiocordycipitaceae</taxon>
        <taxon>Drechmeria</taxon>
    </lineage>
</organism>
<evidence type="ECO:0000256" key="2">
    <source>
        <dbReference type="ARBA" id="ARBA00022664"/>
    </source>
</evidence>
<dbReference type="InterPro" id="IPR039726">
    <property type="entry name" value="Prp40-like"/>
</dbReference>